<dbReference type="InterPro" id="IPR018466">
    <property type="entry name" value="Kre9/Knh1-like_N"/>
</dbReference>
<gene>
    <name evidence="5" type="ORF">EX30DRAFT_366340</name>
</gene>
<dbReference type="STRING" id="341454.A0A4S2MRP7"/>
<evidence type="ECO:0000256" key="3">
    <source>
        <dbReference type="SAM" id="SignalP"/>
    </source>
</evidence>
<feature type="compositionally biased region" description="Basic and acidic residues" evidence="2">
    <location>
        <begin position="167"/>
        <end position="176"/>
    </location>
</feature>
<dbReference type="OrthoDB" id="4094614at2759"/>
<dbReference type="Proteomes" id="UP000298138">
    <property type="component" value="Unassembled WGS sequence"/>
</dbReference>
<feature type="signal peptide" evidence="3">
    <location>
        <begin position="1"/>
        <end position="18"/>
    </location>
</feature>
<evidence type="ECO:0000256" key="2">
    <source>
        <dbReference type="SAM" id="MobiDB-lite"/>
    </source>
</evidence>
<keyword evidence="6" id="KW-1185">Reference proteome</keyword>
<evidence type="ECO:0000313" key="5">
    <source>
        <dbReference type="EMBL" id="TGZ77928.1"/>
    </source>
</evidence>
<sequence length="231" mass="23478">MRFLNLTVFTTLVALVAAAPKTTEVPAAVPSASGAPALSTGANPITFPLGDEAIKAGESITITWTPTYGSKVDLNLRKGKDPNNLDFESAITSDLTNSGSFTWTVPKGLDGYTFAIEIISGNAANYSPQFEVNATGKKGDATPEPEESPKPSKTTSASVTASAAPSESKKPEESKTSTKTTATKSASTGVPSDAPSAPSPDDDDDESGAAVVRGSVIAVVAGLMAAVALIN</sequence>
<dbReference type="AlphaFoldDB" id="A0A4S2MRP7"/>
<dbReference type="PANTHER" id="PTHR40633:SF1">
    <property type="entry name" value="GPI ANCHORED SERINE-THREONINE RICH PROTEIN (AFU_ORTHOLOGUE AFUA_1G03630)"/>
    <property type="match status" value="1"/>
</dbReference>
<proteinExistence type="predicted"/>
<accession>A0A4S2MRP7</accession>
<evidence type="ECO:0000313" key="6">
    <source>
        <dbReference type="Proteomes" id="UP000298138"/>
    </source>
</evidence>
<evidence type="ECO:0000256" key="1">
    <source>
        <dbReference type="ARBA" id="ARBA00022729"/>
    </source>
</evidence>
<feature type="compositionally biased region" description="Low complexity" evidence="2">
    <location>
        <begin position="151"/>
        <end position="166"/>
    </location>
</feature>
<evidence type="ECO:0000259" key="4">
    <source>
        <dbReference type="Pfam" id="PF10342"/>
    </source>
</evidence>
<dbReference type="Pfam" id="PF10342">
    <property type="entry name" value="Kre9_KNH"/>
    <property type="match status" value="1"/>
</dbReference>
<dbReference type="PANTHER" id="PTHR40633">
    <property type="entry name" value="MATRIX PROTEIN, PUTATIVE (AFU_ORTHOLOGUE AFUA_8G05410)-RELATED"/>
    <property type="match status" value="1"/>
</dbReference>
<organism evidence="5 6">
    <name type="scientific">Ascodesmis nigricans</name>
    <dbReference type="NCBI Taxonomy" id="341454"/>
    <lineage>
        <taxon>Eukaryota</taxon>
        <taxon>Fungi</taxon>
        <taxon>Dikarya</taxon>
        <taxon>Ascomycota</taxon>
        <taxon>Pezizomycotina</taxon>
        <taxon>Pezizomycetes</taxon>
        <taxon>Pezizales</taxon>
        <taxon>Ascodesmidaceae</taxon>
        <taxon>Ascodesmis</taxon>
    </lineage>
</organism>
<reference evidence="5 6" key="1">
    <citation type="submission" date="2019-04" db="EMBL/GenBank/DDBJ databases">
        <title>Comparative genomics and transcriptomics to analyze fruiting body development in filamentous ascomycetes.</title>
        <authorList>
            <consortium name="DOE Joint Genome Institute"/>
            <person name="Lutkenhaus R."/>
            <person name="Traeger S."/>
            <person name="Breuer J."/>
            <person name="Kuo A."/>
            <person name="Lipzen A."/>
            <person name="Pangilinan J."/>
            <person name="Dilworth D."/>
            <person name="Sandor L."/>
            <person name="Poggeler S."/>
            <person name="Barry K."/>
            <person name="Grigoriev I.V."/>
            <person name="Nowrousian M."/>
        </authorList>
    </citation>
    <scope>NUCLEOTIDE SEQUENCE [LARGE SCALE GENOMIC DNA]</scope>
    <source>
        <strain evidence="5 6">CBS 389.68</strain>
    </source>
</reference>
<feature type="chain" id="PRO_5020215786" description="Yeast cell wall synthesis Kre9/Knh1-like N-terminal domain-containing protein" evidence="3">
    <location>
        <begin position="19"/>
        <end position="231"/>
    </location>
</feature>
<protein>
    <recommendedName>
        <fullName evidence="4">Yeast cell wall synthesis Kre9/Knh1-like N-terminal domain-containing protein</fullName>
    </recommendedName>
</protein>
<keyword evidence="1 3" id="KW-0732">Signal</keyword>
<dbReference type="InParanoid" id="A0A4S2MRP7"/>
<feature type="domain" description="Yeast cell wall synthesis Kre9/Knh1-like N-terminal" evidence="4">
    <location>
        <begin position="48"/>
        <end position="132"/>
    </location>
</feature>
<dbReference type="EMBL" id="ML220147">
    <property type="protein sequence ID" value="TGZ77928.1"/>
    <property type="molecule type" value="Genomic_DNA"/>
</dbReference>
<dbReference type="InterPro" id="IPR052982">
    <property type="entry name" value="SRP1/TIP1-like"/>
</dbReference>
<feature type="region of interest" description="Disordered" evidence="2">
    <location>
        <begin position="134"/>
        <end position="208"/>
    </location>
</feature>
<feature type="compositionally biased region" description="Low complexity" evidence="2">
    <location>
        <begin position="177"/>
        <end position="196"/>
    </location>
</feature>
<name>A0A4S2MRP7_9PEZI</name>